<dbReference type="KEGG" id="ncs:NCAS_0E02260"/>
<dbReference type="eggNOG" id="KOG1286">
    <property type="taxonomic scope" value="Eukaryota"/>
</dbReference>
<dbReference type="HOGENOM" id="CLU_007946_12_1_1"/>
<feature type="transmembrane region" description="Helical" evidence="9">
    <location>
        <begin position="414"/>
        <end position="436"/>
    </location>
</feature>
<dbReference type="FunCoup" id="G0VFM9">
    <property type="interactions" value="187"/>
</dbReference>
<keyword evidence="5" id="KW-0029">Amino-acid transport</keyword>
<feature type="transmembrane region" description="Helical" evidence="9">
    <location>
        <begin position="106"/>
        <end position="123"/>
    </location>
</feature>
<dbReference type="InterPro" id="IPR004841">
    <property type="entry name" value="AA-permease/SLC12A_dom"/>
</dbReference>
<comment type="subcellular location">
    <subcellularLocation>
        <location evidence="1">Membrane</location>
        <topology evidence="1">Multi-pass membrane protein</topology>
    </subcellularLocation>
</comment>
<accession>G0VFM9</accession>
<dbReference type="OMA" id="SMFLLIW"/>
<dbReference type="OrthoDB" id="3900342at2759"/>
<evidence type="ECO:0000256" key="6">
    <source>
        <dbReference type="ARBA" id="ARBA00022989"/>
    </source>
</evidence>
<keyword evidence="3" id="KW-0813">Transport</keyword>
<dbReference type="FunFam" id="1.20.1740.10:FF:000006">
    <property type="entry name" value="General amino acid permease"/>
    <property type="match status" value="1"/>
</dbReference>
<dbReference type="PIRSF" id="PIRSF006060">
    <property type="entry name" value="AA_transporter"/>
    <property type="match status" value="1"/>
</dbReference>
<evidence type="ECO:0000256" key="7">
    <source>
        <dbReference type="ARBA" id="ARBA00023136"/>
    </source>
</evidence>
<dbReference type="Pfam" id="PF00324">
    <property type="entry name" value="AA_permease"/>
    <property type="match status" value="1"/>
</dbReference>
<dbReference type="RefSeq" id="XP_003676655.1">
    <property type="nucleotide sequence ID" value="XM_003676607.1"/>
</dbReference>
<comment type="similarity">
    <text evidence="2">Belongs to the amino acid-polyamine-organocation (APC) superfamily. YAT (TC 2.A.3.10) family.</text>
</comment>
<feature type="compositionally biased region" description="Polar residues" evidence="8">
    <location>
        <begin position="1"/>
        <end position="11"/>
    </location>
</feature>
<sequence length="593" mass="66201">MSSSPDSTELPTGTWDKADKSDPIISEVDIEANTITEQLTKDKHKETIDYSETSSLDEEKQQQPEENGKLKQGLKSRHVQLIALGGTIGTGLLVGSSQTLATCGPAGLFTSYLIICTFIYPIMNAFGEMVCYLPGNGSDSAGSSAYLVEKYVDRSLGFASSWNYYYCFVILVATECTAAAGVVEYWAWALKVPKGAWITIFLFCVVALNMLPVNFYGESEFWFASIKILCILGLIILSFILFWGGGPSHDRLGFRYWQRPGAFADHITDGTGGNFLDVYTGVIKGGFAFVLGPELVSLTSSECHDQRRNIAKASRRFVWRLMIFYVLGSLSISVIVAYNDPNLQNALAQSKPGAGSSPFVIGIQNAGIKVLPHIINVCIMTSAWSAGNAYMFASSRSLLTMASHGHAPKFFSKINRFGVPYVAVGFSFLFCCLAYLNVSSSTANVFNWFSNISTISGFIGWICACVAYIRFRKAIIFNDLYDRLPYKGFAQKYLIWYSLFMVSLITLTNGYQIFIPRFWDYKDFIAAYITLPVFIVLWIGHKLVTRSWRQWYIPVDKIDVFTGLEEIEELTNELDEKRVPPNNAWDKFLDALL</sequence>
<evidence type="ECO:0000313" key="11">
    <source>
        <dbReference type="EMBL" id="CCC70296.1"/>
    </source>
</evidence>
<evidence type="ECO:0000256" key="3">
    <source>
        <dbReference type="ARBA" id="ARBA00022448"/>
    </source>
</evidence>
<feature type="transmembrane region" description="Helical" evidence="9">
    <location>
        <begin position="525"/>
        <end position="544"/>
    </location>
</feature>
<feature type="compositionally biased region" description="Basic and acidic residues" evidence="8">
    <location>
        <begin position="57"/>
        <end position="69"/>
    </location>
</feature>
<dbReference type="AlphaFoldDB" id="G0VFM9"/>
<organism evidence="11 12">
    <name type="scientific">Naumovozyma castellii</name>
    <name type="common">Yeast</name>
    <name type="synonym">Saccharomyces castellii</name>
    <dbReference type="NCBI Taxonomy" id="27288"/>
    <lineage>
        <taxon>Eukaryota</taxon>
        <taxon>Fungi</taxon>
        <taxon>Dikarya</taxon>
        <taxon>Ascomycota</taxon>
        <taxon>Saccharomycotina</taxon>
        <taxon>Saccharomycetes</taxon>
        <taxon>Saccharomycetales</taxon>
        <taxon>Saccharomycetaceae</taxon>
        <taxon>Naumovozyma</taxon>
    </lineage>
</organism>
<feature type="domain" description="Amino acid permease/ SLC12A" evidence="10">
    <location>
        <begin position="78"/>
        <end position="552"/>
    </location>
</feature>
<dbReference type="Gene3D" id="1.20.1740.10">
    <property type="entry name" value="Amino acid/polyamine transporter I"/>
    <property type="match status" value="1"/>
</dbReference>
<keyword evidence="12" id="KW-1185">Reference proteome</keyword>
<feature type="transmembrane region" description="Helical" evidence="9">
    <location>
        <begin position="195"/>
        <end position="215"/>
    </location>
</feature>
<feature type="region of interest" description="Disordered" evidence="8">
    <location>
        <begin position="41"/>
        <end position="72"/>
    </location>
</feature>
<evidence type="ECO:0000256" key="5">
    <source>
        <dbReference type="ARBA" id="ARBA00022970"/>
    </source>
</evidence>
<keyword evidence="6 9" id="KW-1133">Transmembrane helix</keyword>
<evidence type="ECO:0000256" key="4">
    <source>
        <dbReference type="ARBA" id="ARBA00022692"/>
    </source>
</evidence>
<proteinExistence type="inferred from homology"/>
<feature type="transmembrane region" description="Helical" evidence="9">
    <location>
        <begin position="493"/>
        <end position="513"/>
    </location>
</feature>
<dbReference type="GO" id="GO:0005886">
    <property type="term" value="C:plasma membrane"/>
    <property type="evidence" value="ECO:0007669"/>
    <property type="project" value="EnsemblFungi"/>
</dbReference>
<protein>
    <recommendedName>
        <fullName evidence="10">Amino acid permease/ SLC12A domain-containing protein</fullName>
    </recommendedName>
</protein>
<evidence type="ECO:0000256" key="9">
    <source>
        <dbReference type="SAM" id="Phobius"/>
    </source>
</evidence>
<evidence type="ECO:0000313" key="12">
    <source>
        <dbReference type="Proteomes" id="UP000001640"/>
    </source>
</evidence>
<keyword evidence="7 9" id="KW-0472">Membrane</keyword>
<dbReference type="InterPro" id="IPR050524">
    <property type="entry name" value="APC_YAT"/>
</dbReference>
<dbReference type="GO" id="GO:0015824">
    <property type="term" value="P:proline transport"/>
    <property type="evidence" value="ECO:0007669"/>
    <property type="project" value="EnsemblFungi"/>
</dbReference>
<evidence type="ECO:0000256" key="8">
    <source>
        <dbReference type="SAM" id="MobiDB-lite"/>
    </source>
</evidence>
<dbReference type="EMBL" id="HE576756">
    <property type="protein sequence ID" value="CCC70296.1"/>
    <property type="molecule type" value="Genomic_DNA"/>
</dbReference>
<reference key="2">
    <citation type="submission" date="2011-08" db="EMBL/GenBank/DDBJ databases">
        <title>Genome sequence of Naumovozyma castellii.</title>
        <authorList>
            <person name="Gordon J.L."/>
            <person name="Armisen D."/>
            <person name="Proux-Wera E."/>
            <person name="OhEigeartaigh S.S."/>
            <person name="Byrne K.P."/>
            <person name="Wolfe K.H."/>
        </authorList>
    </citation>
    <scope>NUCLEOTIDE SEQUENCE</scope>
    <source>
        <strain>Type strain:CBS 4309</strain>
    </source>
</reference>
<feature type="transmembrane region" description="Helical" evidence="9">
    <location>
        <begin position="317"/>
        <end position="338"/>
    </location>
</feature>
<dbReference type="PANTHER" id="PTHR43341:SF36">
    <property type="entry name" value="PROLINE-SPECIFIC PERMEASE"/>
    <property type="match status" value="1"/>
</dbReference>
<dbReference type="GO" id="GO:0015193">
    <property type="term" value="F:L-proline transmembrane transporter activity"/>
    <property type="evidence" value="ECO:0007669"/>
    <property type="project" value="EnsemblFungi"/>
</dbReference>
<dbReference type="GeneID" id="96903927"/>
<dbReference type="Proteomes" id="UP000001640">
    <property type="component" value="Chromosome 5"/>
</dbReference>
<reference evidence="11 12" key="1">
    <citation type="journal article" date="2011" name="Proc. Natl. Acad. Sci. U.S.A.">
        <title>Evolutionary erosion of yeast sex chromosomes by mating-type switching accidents.</title>
        <authorList>
            <person name="Gordon J.L."/>
            <person name="Armisen D."/>
            <person name="Proux-Wera E."/>
            <person name="Oheigeartaigh S.S."/>
            <person name="Byrne K.P."/>
            <person name="Wolfe K.H."/>
        </authorList>
    </citation>
    <scope>NUCLEOTIDE SEQUENCE [LARGE SCALE GENOMIC DNA]</scope>
    <source>
        <strain evidence="12">ATCC 76901 / BCRC 22586 / CBS 4309 / NBRC 1992 / NRRL Y-12630</strain>
    </source>
</reference>
<feature type="transmembrane region" description="Helical" evidence="9">
    <location>
        <begin position="448"/>
        <end position="469"/>
    </location>
</feature>
<evidence type="ECO:0000256" key="2">
    <source>
        <dbReference type="ARBA" id="ARBA00006983"/>
    </source>
</evidence>
<gene>
    <name evidence="11" type="primary">NCAS0E02260</name>
    <name evidence="11" type="ordered locus">NCAS_0E02260</name>
</gene>
<feature type="transmembrane region" description="Helical" evidence="9">
    <location>
        <begin position="221"/>
        <end position="245"/>
    </location>
</feature>
<feature type="transmembrane region" description="Helical" evidence="9">
    <location>
        <begin position="78"/>
        <end position="94"/>
    </location>
</feature>
<dbReference type="InParanoid" id="G0VFM9"/>
<dbReference type="GO" id="GO:0015812">
    <property type="term" value="P:gamma-aminobutyric acid transport"/>
    <property type="evidence" value="ECO:0007669"/>
    <property type="project" value="EnsemblFungi"/>
</dbReference>
<evidence type="ECO:0000259" key="10">
    <source>
        <dbReference type="Pfam" id="PF00324"/>
    </source>
</evidence>
<feature type="transmembrane region" description="Helical" evidence="9">
    <location>
        <begin position="374"/>
        <end position="393"/>
    </location>
</feature>
<feature type="region of interest" description="Disordered" evidence="8">
    <location>
        <begin position="1"/>
        <end position="23"/>
    </location>
</feature>
<keyword evidence="4 9" id="KW-0812">Transmembrane</keyword>
<dbReference type="PANTHER" id="PTHR43341">
    <property type="entry name" value="AMINO ACID PERMEASE"/>
    <property type="match status" value="1"/>
</dbReference>
<evidence type="ECO:0000256" key="1">
    <source>
        <dbReference type="ARBA" id="ARBA00004141"/>
    </source>
</evidence>
<feature type="transmembrane region" description="Helical" evidence="9">
    <location>
        <begin position="163"/>
        <end position="183"/>
    </location>
</feature>
<name>G0VFM9_NAUCA</name>